<protein>
    <submittedName>
        <fullName evidence="3">MerR family DNA-binding transcriptional regulator</fullName>
    </submittedName>
</protein>
<feature type="compositionally biased region" description="Acidic residues" evidence="1">
    <location>
        <begin position="9"/>
        <end position="22"/>
    </location>
</feature>
<accession>A0ABT7PJ27</accession>
<feature type="domain" description="HTH merR-type" evidence="2">
    <location>
        <begin position="124"/>
        <end position="155"/>
    </location>
</feature>
<dbReference type="Gene3D" id="1.25.40.10">
    <property type="entry name" value="Tetratricopeptide repeat domain"/>
    <property type="match status" value="1"/>
</dbReference>
<dbReference type="SMART" id="SM00028">
    <property type="entry name" value="TPR"/>
    <property type="match status" value="3"/>
</dbReference>
<dbReference type="InterPro" id="IPR009061">
    <property type="entry name" value="DNA-bd_dom_put_sf"/>
</dbReference>
<sequence>MNHSNDLSDTQDTDELPPDDFDSLSGKRMSLVGRFGSMNHRQASNVIESFGHKVVELPRGKSPVYGDLVDWIVIGADQPPLSESDLLPPALIEAAGRGEVEVIHETDLWERLGLVELEQPVRRYWTPAMLADLLGVSVRVIRRWHRRGLIRPIVTLHKLPYFDFAEVATAKRLAGWVASGADWKAIEKRLAELVRIFPHSTRPLDQLGVLVQGKDVLLRQGDGLIEPGGQMRFDFEREDELAANRIDQDRQHDEADDSPLLLAFADADRPPMLRETSESVSDPLLIDAYTAEDEDDLETAVDIYHAIMARDGVRSDICFQIGELLYRMNYLVAARERYYMAIELEPDFVEARASLGAVLAELGQFDLAVAALRGALTFYDDYADVHYTLAKTLDRIEHDVEALVHWQRLIELAPDGPWADEARSRLGLEAD</sequence>
<evidence type="ECO:0000313" key="4">
    <source>
        <dbReference type="Proteomes" id="UP001239462"/>
    </source>
</evidence>
<dbReference type="SUPFAM" id="SSF48452">
    <property type="entry name" value="TPR-like"/>
    <property type="match status" value="1"/>
</dbReference>
<reference evidence="3 4" key="1">
    <citation type="submission" date="2023-06" db="EMBL/GenBank/DDBJ databases">
        <title>Roseiconus lacunae JC819 isolated from Gulf of Mannar region, Tamil Nadu.</title>
        <authorList>
            <person name="Pk S."/>
            <person name="Ch S."/>
            <person name="Ch V.R."/>
        </authorList>
    </citation>
    <scope>NUCLEOTIDE SEQUENCE [LARGE SCALE GENOMIC DNA]</scope>
    <source>
        <strain evidence="3 4">JC819</strain>
    </source>
</reference>
<dbReference type="RefSeq" id="WP_289164137.1">
    <property type="nucleotide sequence ID" value="NZ_JASZZN010000009.1"/>
</dbReference>
<name>A0ABT7PJ27_9BACT</name>
<proteinExistence type="predicted"/>
<keyword evidence="4" id="KW-1185">Reference proteome</keyword>
<evidence type="ECO:0000259" key="2">
    <source>
        <dbReference type="PROSITE" id="PS50937"/>
    </source>
</evidence>
<feature type="region of interest" description="Disordered" evidence="1">
    <location>
        <begin position="1"/>
        <end position="23"/>
    </location>
</feature>
<dbReference type="InterPro" id="IPR019734">
    <property type="entry name" value="TPR_rpt"/>
</dbReference>
<dbReference type="Gene3D" id="1.10.1660.10">
    <property type="match status" value="1"/>
</dbReference>
<dbReference type="SUPFAM" id="SSF46955">
    <property type="entry name" value="Putative DNA-binding domain"/>
    <property type="match status" value="1"/>
</dbReference>
<organism evidence="3 4">
    <name type="scientific">Roseiconus lacunae</name>
    <dbReference type="NCBI Taxonomy" id="2605694"/>
    <lineage>
        <taxon>Bacteria</taxon>
        <taxon>Pseudomonadati</taxon>
        <taxon>Planctomycetota</taxon>
        <taxon>Planctomycetia</taxon>
        <taxon>Pirellulales</taxon>
        <taxon>Pirellulaceae</taxon>
        <taxon>Roseiconus</taxon>
    </lineage>
</organism>
<dbReference type="GO" id="GO:0003677">
    <property type="term" value="F:DNA binding"/>
    <property type="evidence" value="ECO:0007669"/>
    <property type="project" value="UniProtKB-KW"/>
</dbReference>
<dbReference type="EMBL" id="JASZZN010000009">
    <property type="protein sequence ID" value="MDM4016498.1"/>
    <property type="molecule type" value="Genomic_DNA"/>
</dbReference>
<evidence type="ECO:0000313" key="3">
    <source>
        <dbReference type="EMBL" id="MDM4016498.1"/>
    </source>
</evidence>
<gene>
    <name evidence="3" type="ORF">QTN89_13725</name>
</gene>
<dbReference type="PROSITE" id="PS50937">
    <property type="entry name" value="HTH_MERR_2"/>
    <property type="match status" value="1"/>
</dbReference>
<evidence type="ECO:0000256" key="1">
    <source>
        <dbReference type="SAM" id="MobiDB-lite"/>
    </source>
</evidence>
<comment type="caution">
    <text evidence="3">The sequence shown here is derived from an EMBL/GenBank/DDBJ whole genome shotgun (WGS) entry which is preliminary data.</text>
</comment>
<keyword evidence="3" id="KW-0238">DNA-binding</keyword>
<dbReference type="InterPro" id="IPR000551">
    <property type="entry name" value="MerR-type_HTH_dom"/>
</dbReference>
<dbReference type="Pfam" id="PF00376">
    <property type="entry name" value="MerR"/>
    <property type="match status" value="1"/>
</dbReference>
<dbReference type="InterPro" id="IPR011990">
    <property type="entry name" value="TPR-like_helical_dom_sf"/>
</dbReference>
<dbReference type="Proteomes" id="UP001239462">
    <property type="component" value="Unassembled WGS sequence"/>
</dbReference>